<dbReference type="InterPro" id="IPR029052">
    <property type="entry name" value="Metallo-depent_PP-like"/>
</dbReference>
<dbReference type="InterPro" id="IPR004843">
    <property type="entry name" value="Calcineurin-like_PHP"/>
</dbReference>
<dbReference type="EMBL" id="AP025295">
    <property type="protein sequence ID" value="BDD01594.1"/>
    <property type="molecule type" value="Genomic_DNA"/>
</dbReference>
<proteinExistence type="predicted"/>
<dbReference type="Proteomes" id="UP001354989">
    <property type="component" value="Plasmid pPP3"/>
</dbReference>
<keyword evidence="3" id="KW-1185">Reference proteome</keyword>
<dbReference type="InterPro" id="IPR050126">
    <property type="entry name" value="Ap4A_hydrolase"/>
</dbReference>
<evidence type="ECO:0000259" key="1">
    <source>
        <dbReference type="Pfam" id="PF00149"/>
    </source>
</evidence>
<evidence type="ECO:0000313" key="3">
    <source>
        <dbReference type="Proteomes" id="UP001354989"/>
    </source>
</evidence>
<dbReference type="PANTHER" id="PTHR42850">
    <property type="entry name" value="METALLOPHOSPHOESTERASE"/>
    <property type="match status" value="1"/>
</dbReference>
<dbReference type="SUPFAM" id="SSF56300">
    <property type="entry name" value="Metallo-dependent phosphatases"/>
    <property type="match status" value="1"/>
</dbReference>
<accession>A0ABM7VKS7</accession>
<gene>
    <name evidence="2" type="ORF">PEPS_38740</name>
</gene>
<feature type="domain" description="Calcineurin-like phosphoesterase" evidence="1">
    <location>
        <begin position="17"/>
        <end position="183"/>
    </location>
</feature>
<dbReference type="PANTHER" id="PTHR42850:SF4">
    <property type="entry name" value="ZINC-DEPENDENT ENDOPOLYPHOSPHATASE"/>
    <property type="match status" value="1"/>
</dbReference>
<dbReference type="Gene3D" id="3.60.21.10">
    <property type="match status" value="1"/>
</dbReference>
<evidence type="ECO:0000313" key="2">
    <source>
        <dbReference type="EMBL" id="BDD01594.1"/>
    </source>
</evidence>
<dbReference type="CDD" id="cd00144">
    <property type="entry name" value="MPP_PPP_family"/>
    <property type="match status" value="1"/>
</dbReference>
<protein>
    <submittedName>
        <fullName evidence="2">Serine/threonine protein phosphatase</fullName>
    </submittedName>
</protein>
<reference evidence="2 3" key="1">
    <citation type="submission" date="2021-12" db="EMBL/GenBank/DDBJ databases">
        <title>Genome sequencing of bacteria with rrn-lacking chromosome and rrn-plasmid.</title>
        <authorList>
            <person name="Anda M."/>
            <person name="Iwasaki W."/>
        </authorList>
    </citation>
    <scope>NUCLEOTIDE SEQUENCE [LARGE SCALE GENOMIC DNA]</scope>
    <source>
        <strain evidence="2 3">NBRC 101262</strain>
        <plasmid evidence="2 3">pPP3</plasmid>
    </source>
</reference>
<dbReference type="Pfam" id="PF00149">
    <property type="entry name" value="Metallophos"/>
    <property type="match status" value="1"/>
</dbReference>
<sequence>MSTHTFDSSLQKYHRQLFIGDIHGCLRSMRALWDKLQVGPTDLVIFLGDYIDKGPNSAKVIYQIQKWQNEGLHIICIRGNHEEILLQSEEQGQEALAAYTKRMKSTDLVNKKGEIITSIKKWLQELPYFVASEKWLAAHAGFDLRSVSTMFQNEIAMLTIRNFEYQPTVAGNRTILHGHNPMPLTEIQRRIAQKEKILGLDNGCVYKDSAHDMQHLLCYSFTEGKLILQKNIEH</sequence>
<keyword evidence="2" id="KW-0614">Plasmid</keyword>
<organism evidence="2 3">
    <name type="scientific">Persicobacter psychrovividus</name>
    <dbReference type="NCBI Taxonomy" id="387638"/>
    <lineage>
        <taxon>Bacteria</taxon>
        <taxon>Pseudomonadati</taxon>
        <taxon>Bacteroidota</taxon>
        <taxon>Cytophagia</taxon>
        <taxon>Cytophagales</taxon>
        <taxon>Persicobacteraceae</taxon>
        <taxon>Persicobacter</taxon>
    </lineage>
</organism>
<dbReference type="RefSeq" id="WP_338399024.1">
    <property type="nucleotide sequence ID" value="NZ_AP025295.1"/>
</dbReference>
<geneLocation type="plasmid" evidence="2 3">
    <name>pPP3</name>
</geneLocation>
<name>A0ABM7VKS7_9BACT</name>